<keyword evidence="2" id="KW-0472">Membrane</keyword>
<evidence type="ECO:0000256" key="1">
    <source>
        <dbReference type="SAM" id="MobiDB-lite"/>
    </source>
</evidence>
<keyword evidence="4" id="KW-1185">Reference proteome</keyword>
<dbReference type="Proteomes" id="UP001332939">
    <property type="component" value="Unassembled WGS sequence"/>
</dbReference>
<gene>
    <name evidence="3" type="ORF">NA736_01450</name>
</gene>
<accession>A0ABU6ECH5</accession>
<name>A0ABU6ECH5_9GAMM</name>
<keyword evidence="2" id="KW-0812">Transmembrane</keyword>
<feature type="region of interest" description="Disordered" evidence="1">
    <location>
        <begin position="1"/>
        <end position="20"/>
    </location>
</feature>
<protein>
    <submittedName>
        <fullName evidence="3">Uncharacterized protein</fullName>
    </submittedName>
</protein>
<feature type="transmembrane region" description="Helical" evidence="2">
    <location>
        <begin position="30"/>
        <end position="51"/>
    </location>
</feature>
<evidence type="ECO:0000256" key="2">
    <source>
        <dbReference type="SAM" id="Phobius"/>
    </source>
</evidence>
<sequence>MARYRSKYKHKHKHPKKPQKEFEPMLNANLLRYGKFVAIWFIAMLILGVILG</sequence>
<comment type="caution">
    <text evidence="3">The sequence shown here is derived from an EMBL/GenBank/DDBJ whole genome shotgun (WGS) entry which is preliminary data.</text>
</comment>
<dbReference type="EMBL" id="JAMZOO010000001">
    <property type="protein sequence ID" value="MEB6855700.1"/>
    <property type="molecule type" value="Genomic_DNA"/>
</dbReference>
<keyword evidence="2" id="KW-1133">Transmembrane helix</keyword>
<evidence type="ECO:0000313" key="4">
    <source>
        <dbReference type="Proteomes" id="UP001332939"/>
    </source>
</evidence>
<feature type="compositionally biased region" description="Basic residues" evidence="1">
    <location>
        <begin position="1"/>
        <end position="17"/>
    </location>
</feature>
<proteinExistence type="predicted"/>
<dbReference type="RefSeq" id="WP_284282224.1">
    <property type="nucleotide sequence ID" value="NZ_JAMZOO010000001.1"/>
</dbReference>
<evidence type="ECO:0000313" key="3">
    <source>
        <dbReference type="EMBL" id="MEB6855700.1"/>
    </source>
</evidence>
<reference evidence="3 4" key="1">
    <citation type="submission" date="2022-05" db="EMBL/GenBank/DDBJ databases">
        <title>Whole genome sequences of Escherichia coli of fish isolates collected from Assam, India.</title>
        <authorList>
            <person name="Sudha S."/>
            <person name="Muneeb K.H."/>
            <person name="Rakshit O."/>
            <person name="Mendem S.K."/>
            <person name="Raisen C."/>
            <person name="Holmes M.A."/>
            <person name="Shome B.R."/>
            <person name="Sivaraman G.K."/>
        </authorList>
    </citation>
    <scope>NUCLEOTIDE SEQUENCE [LARGE SCALE GENOMIC DNA]</scope>
    <source>
        <strain evidence="3 4">278</strain>
    </source>
</reference>
<organism evidence="3 4">
    <name type="scientific">Proteus cibi</name>
    <dbReference type="NCBI Taxonomy" id="2050966"/>
    <lineage>
        <taxon>Bacteria</taxon>
        <taxon>Pseudomonadati</taxon>
        <taxon>Pseudomonadota</taxon>
        <taxon>Gammaproteobacteria</taxon>
        <taxon>Enterobacterales</taxon>
        <taxon>Morganellaceae</taxon>
        <taxon>Proteus</taxon>
    </lineage>
</organism>